<dbReference type="Pfam" id="PF11325">
    <property type="entry name" value="DUF3127"/>
    <property type="match status" value="1"/>
</dbReference>
<feature type="compositionally biased region" description="Low complexity" evidence="1">
    <location>
        <begin position="95"/>
        <end position="124"/>
    </location>
</feature>
<dbReference type="Proteomes" id="UP000823750">
    <property type="component" value="Unassembled WGS sequence"/>
</dbReference>
<gene>
    <name evidence="2" type="ORF">IAB78_04775</name>
</gene>
<dbReference type="InterPro" id="IPR021474">
    <property type="entry name" value="DUF3127"/>
</dbReference>
<accession>A0A9D9NRU7</accession>
<name>A0A9D9NRU7_9BACT</name>
<comment type="caution">
    <text evidence="2">The sequence shown here is derived from an EMBL/GenBank/DDBJ whole genome shotgun (WGS) entry which is preliminary data.</text>
</comment>
<feature type="region of interest" description="Disordered" evidence="1">
    <location>
        <begin position="95"/>
        <end position="134"/>
    </location>
</feature>
<dbReference type="EMBL" id="JADILX010000078">
    <property type="protein sequence ID" value="MBO8485718.1"/>
    <property type="molecule type" value="Genomic_DNA"/>
</dbReference>
<reference evidence="2" key="1">
    <citation type="submission" date="2020-10" db="EMBL/GenBank/DDBJ databases">
        <authorList>
            <person name="Gilroy R."/>
        </authorList>
    </citation>
    <scope>NUCLEOTIDE SEQUENCE</scope>
    <source>
        <strain evidence="2">B2-16538</strain>
    </source>
</reference>
<evidence type="ECO:0000313" key="3">
    <source>
        <dbReference type="Proteomes" id="UP000823750"/>
    </source>
</evidence>
<dbReference type="AlphaFoldDB" id="A0A9D9NRU7"/>
<organism evidence="2 3">
    <name type="scientific">Candidatus Cryptobacteroides excrementavium</name>
    <dbReference type="NCBI Taxonomy" id="2840759"/>
    <lineage>
        <taxon>Bacteria</taxon>
        <taxon>Pseudomonadati</taxon>
        <taxon>Bacteroidota</taxon>
        <taxon>Bacteroidia</taxon>
        <taxon>Bacteroidales</taxon>
        <taxon>Candidatus Cryptobacteroides</taxon>
    </lineage>
</organism>
<evidence type="ECO:0000256" key="1">
    <source>
        <dbReference type="SAM" id="MobiDB-lite"/>
    </source>
</evidence>
<protein>
    <submittedName>
        <fullName evidence="2">DUF3127 domain-containing protein</fullName>
    </submittedName>
</protein>
<evidence type="ECO:0000313" key="2">
    <source>
        <dbReference type="EMBL" id="MBO8485718.1"/>
    </source>
</evidence>
<proteinExistence type="predicted"/>
<feature type="compositionally biased region" description="Acidic residues" evidence="1">
    <location>
        <begin position="125"/>
        <end position="134"/>
    </location>
</feature>
<reference evidence="2" key="2">
    <citation type="journal article" date="2021" name="PeerJ">
        <title>Extensive microbial diversity within the chicken gut microbiome revealed by metagenomics and culture.</title>
        <authorList>
            <person name="Gilroy R."/>
            <person name="Ravi A."/>
            <person name="Getino M."/>
            <person name="Pursley I."/>
            <person name="Horton D.L."/>
            <person name="Alikhan N.F."/>
            <person name="Baker D."/>
            <person name="Gharbi K."/>
            <person name="Hall N."/>
            <person name="Watson M."/>
            <person name="Adriaenssens E.M."/>
            <person name="Foster-Nyarko E."/>
            <person name="Jarju S."/>
            <person name="Secka A."/>
            <person name="Antonio M."/>
            <person name="Oren A."/>
            <person name="Chaudhuri R.R."/>
            <person name="La Ragione R."/>
            <person name="Hildebrand F."/>
            <person name="Pallen M.J."/>
        </authorList>
    </citation>
    <scope>NUCLEOTIDE SEQUENCE</scope>
    <source>
        <strain evidence="2">B2-16538</strain>
    </source>
</reference>
<sequence length="134" mass="14826">MALELEGKIIRKLNVQSGVSARGNWSKQEFIIEYQEGNFPSQACFNVWGEDKVKDLERFQIGDSVKVSFNISSREYNGRWYTDLRAWRLDSSGEAASAAAPAQAPAQPAAQPAQTQAPQAADSQDSQDDDDLPF</sequence>